<dbReference type="Proteomes" id="UP000759131">
    <property type="component" value="Unassembled WGS sequence"/>
</dbReference>
<dbReference type="GO" id="GO:0016020">
    <property type="term" value="C:membrane"/>
    <property type="evidence" value="ECO:0007669"/>
    <property type="project" value="UniProtKB-SubCell"/>
</dbReference>
<feature type="transmembrane region" description="Helical" evidence="6">
    <location>
        <begin position="246"/>
        <end position="269"/>
    </location>
</feature>
<feature type="transmembrane region" description="Helical" evidence="6">
    <location>
        <begin position="101"/>
        <end position="120"/>
    </location>
</feature>
<feature type="transmembrane region" description="Helical" evidence="6">
    <location>
        <begin position="402"/>
        <end position="423"/>
    </location>
</feature>
<dbReference type="EMBL" id="OC860858">
    <property type="protein sequence ID" value="CAD7628963.1"/>
    <property type="molecule type" value="Genomic_DNA"/>
</dbReference>
<evidence type="ECO:0008006" key="9">
    <source>
        <dbReference type="Google" id="ProtNLM"/>
    </source>
</evidence>
<organism evidence="7">
    <name type="scientific">Medioppia subpectinata</name>
    <dbReference type="NCBI Taxonomy" id="1979941"/>
    <lineage>
        <taxon>Eukaryota</taxon>
        <taxon>Metazoa</taxon>
        <taxon>Ecdysozoa</taxon>
        <taxon>Arthropoda</taxon>
        <taxon>Chelicerata</taxon>
        <taxon>Arachnida</taxon>
        <taxon>Acari</taxon>
        <taxon>Acariformes</taxon>
        <taxon>Sarcoptiformes</taxon>
        <taxon>Oribatida</taxon>
        <taxon>Brachypylina</taxon>
        <taxon>Oppioidea</taxon>
        <taxon>Oppiidae</taxon>
        <taxon>Medioppia</taxon>
    </lineage>
</organism>
<gene>
    <name evidence="7" type="ORF">OSB1V03_LOCUS9381</name>
</gene>
<dbReference type="PANTHER" id="PTHR12995">
    <property type="entry name" value="FI21814P1"/>
    <property type="match status" value="1"/>
</dbReference>
<dbReference type="PANTHER" id="PTHR12995:SF4">
    <property type="entry name" value="FI21814P1"/>
    <property type="match status" value="1"/>
</dbReference>
<keyword evidence="3 6" id="KW-0812">Transmembrane</keyword>
<reference evidence="7" key="1">
    <citation type="submission" date="2020-11" db="EMBL/GenBank/DDBJ databases">
        <authorList>
            <person name="Tran Van P."/>
        </authorList>
    </citation>
    <scope>NUCLEOTIDE SEQUENCE</scope>
</reference>
<evidence type="ECO:0000256" key="4">
    <source>
        <dbReference type="ARBA" id="ARBA00022989"/>
    </source>
</evidence>
<accession>A0A7R9KT69</accession>
<dbReference type="AlphaFoldDB" id="A0A7R9KT69"/>
<dbReference type="OrthoDB" id="438179at2759"/>
<evidence type="ECO:0000313" key="7">
    <source>
        <dbReference type="EMBL" id="CAD7628963.1"/>
    </source>
</evidence>
<feature type="transmembrane region" description="Helical" evidence="6">
    <location>
        <begin position="375"/>
        <end position="396"/>
    </location>
</feature>
<dbReference type="InterPro" id="IPR019397">
    <property type="entry name" value="Uncharacterised_TMEM39"/>
</dbReference>
<keyword evidence="8" id="KW-1185">Reference proteome</keyword>
<evidence type="ECO:0000256" key="5">
    <source>
        <dbReference type="ARBA" id="ARBA00023136"/>
    </source>
</evidence>
<evidence type="ECO:0000256" key="1">
    <source>
        <dbReference type="ARBA" id="ARBA00004141"/>
    </source>
</evidence>
<sequence>MGKNNKLFLLMPNHRRNASKLSAPKPTIDDRVETIASSISPKHINLPKLWSENELLFELQSMVVFIISMSTQYLNLYRTVWWLPQSHTNIAMNFHLIDVNVVQFCVLFIGRPFVLHLAHVITPALPLFLRSFYLYSSSLVILLVCICGHIRCSVNIYSSAGITGILCISYPIVIYVLMYCPNLIRAYESSKTNGTPINWLAGLQSLILPTKFSSQQPSHNCTTSAEMVRQEVDRLKTSFNERLKFILFRSLLIAYYSSFVNLCFAHNHLYYDMSWTAQHVVISWMTSFLMLTSHLYSPQFYDILHKSSLHLGKWAKLETRNTLVPCNQWSDNLLYGQGVVVKYSKEYFKSEGSTNCAEPGNQSHLRYYIVFSNPIGGFGTLLGLLVVLIFVQMVLLIRALEWYKLISMSLMILINSLTVFRLVRSFVILREVYRVESRLQETNHNLN</sequence>
<dbReference type="Pfam" id="PF10271">
    <property type="entry name" value="Tmp39"/>
    <property type="match status" value="1"/>
</dbReference>
<proteinExistence type="inferred from homology"/>
<protein>
    <recommendedName>
        <fullName evidence="9">Transmembrane protein 39A</fullName>
    </recommendedName>
</protein>
<feature type="transmembrane region" description="Helical" evidence="6">
    <location>
        <begin position="157"/>
        <end position="180"/>
    </location>
</feature>
<keyword evidence="5 6" id="KW-0472">Membrane</keyword>
<evidence type="ECO:0000313" key="8">
    <source>
        <dbReference type="Proteomes" id="UP000759131"/>
    </source>
</evidence>
<comment type="subcellular location">
    <subcellularLocation>
        <location evidence="1">Membrane</location>
        <topology evidence="1">Multi-pass membrane protein</topology>
    </subcellularLocation>
</comment>
<keyword evidence="4 6" id="KW-1133">Transmembrane helix</keyword>
<evidence type="ECO:0000256" key="6">
    <source>
        <dbReference type="SAM" id="Phobius"/>
    </source>
</evidence>
<evidence type="ECO:0000256" key="3">
    <source>
        <dbReference type="ARBA" id="ARBA00022692"/>
    </source>
</evidence>
<dbReference type="EMBL" id="CAJPIZ010006283">
    <property type="protein sequence ID" value="CAG2109393.1"/>
    <property type="molecule type" value="Genomic_DNA"/>
</dbReference>
<comment type="similarity">
    <text evidence="2">Belongs to the TMEM39 family.</text>
</comment>
<name>A0A7R9KT69_9ACAR</name>
<feature type="transmembrane region" description="Helical" evidence="6">
    <location>
        <begin position="132"/>
        <end position="151"/>
    </location>
</feature>
<evidence type="ECO:0000256" key="2">
    <source>
        <dbReference type="ARBA" id="ARBA00010737"/>
    </source>
</evidence>